<feature type="transmembrane region" description="Helical" evidence="13">
    <location>
        <begin position="21"/>
        <end position="43"/>
    </location>
</feature>
<dbReference type="AlphaFoldDB" id="A0AA96WWY1"/>
<feature type="transmembrane region" description="Helical" evidence="13">
    <location>
        <begin position="382"/>
        <end position="404"/>
    </location>
</feature>
<dbReference type="Pfam" id="PF00672">
    <property type="entry name" value="HAMP"/>
    <property type="match status" value="1"/>
</dbReference>
<dbReference type="CDD" id="cd00075">
    <property type="entry name" value="HATPase"/>
    <property type="match status" value="1"/>
</dbReference>
<evidence type="ECO:0000256" key="6">
    <source>
        <dbReference type="ARBA" id="ARBA00022679"/>
    </source>
</evidence>
<evidence type="ECO:0000256" key="3">
    <source>
        <dbReference type="ARBA" id="ARBA00012438"/>
    </source>
</evidence>
<dbReference type="InterPro" id="IPR005467">
    <property type="entry name" value="His_kinase_dom"/>
</dbReference>
<organism evidence="16">
    <name type="scientific">Leptolyngbya sp. NK1-12</name>
    <dbReference type="NCBI Taxonomy" id="2547451"/>
    <lineage>
        <taxon>Bacteria</taxon>
        <taxon>Bacillati</taxon>
        <taxon>Cyanobacteriota</taxon>
        <taxon>Cyanophyceae</taxon>
        <taxon>Leptolyngbyales</taxon>
        <taxon>Leptolyngbyaceae</taxon>
        <taxon>Leptolyngbya group</taxon>
        <taxon>Leptolyngbya</taxon>
    </lineage>
</organism>
<keyword evidence="5" id="KW-0597">Phosphoprotein</keyword>
<dbReference type="CDD" id="cd12913">
    <property type="entry name" value="PDC1_MCP_like"/>
    <property type="match status" value="1"/>
</dbReference>
<evidence type="ECO:0000259" key="14">
    <source>
        <dbReference type="PROSITE" id="PS50109"/>
    </source>
</evidence>
<dbReference type="SUPFAM" id="SSF158472">
    <property type="entry name" value="HAMP domain-like"/>
    <property type="match status" value="1"/>
</dbReference>
<dbReference type="Gene3D" id="3.30.565.10">
    <property type="entry name" value="Histidine kinase-like ATPase, C-terminal domain"/>
    <property type="match status" value="1"/>
</dbReference>
<dbReference type="PROSITE" id="PS50109">
    <property type="entry name" value="HIS_KIN"/>
    <property type="match status" value="1"/>
</dbReference>
<comment type="subcellular location">
    <subcellularLocation>
        <location evidence="2">Cell membrane</location>
        <topology evidence="2">Multi-pass membrane protein</topology>
    </subcellularLocation>
</comment>
<keyword evidence="10" id="KW-0902">Two-component regulatory system</keyword>
<evidence type="ECO:0000256" key="7">
    <source>
        <dbReference type="ARBA" id="ARBA00022692"/>
    </source>
</evidence>
<dbReference type="PRINTS" id="PR00344">
    <property type="entry name" value="BCTRLSENSOR"/>
</dbReference>
<proteinExistence type="predicted"/>
<dbReference type="EC" id="2.7.13.3" evidence="3"/>
<sequence length="708" mass="79961">MPKPPVRHFLSFFSSRLPLRAVLIIPFVLQILLIAGLIGVLSFRNGQSAVKTLAMELESEIGQRIEQTLETYLKMPQLANQATADLVRQDLLDVQDIEALRVYLWNQFSRFNNQFLATEPGNPSPSQQPDDISFLAIGTQQGNYVDVGYDPQNGQLTLSMLNRQQDETLRTWKLNQWGREVDAKPIDEVTPYDPRSRPWYQDAVKAGRLIWVGPYTTVGTEDYVISADQPLYDRRGNLVGVTDATLSLLNINKFLGSLKVGKTGQVFVMKLNGDLLATSMKETPFKHDGGELRSIRASESTDPLTRETAEFLRRRFGGFDQISYRLQRRPQQLEFRTSAGKQQFVRIEPFRNQEYRGVDWLVVITVPEDDFMAQIRANTLTTALLCLVGSLGAIAFGVGAGRWLTKPIIQLSRAADALAQGDWDRPVTIQRSGELGVLVYAFNHMRQQLKQWHRQIQEYSRGLEQKNDQLETLEAELRRQLNLFLHAVSHDLRNPVLGTSMVLNNLSNQPGDTITLPRKVLERMQESNQRQLDLINSLIDTHAAEIWGITLHPKPLTLRPLVTSAIADLLPMMEREHTQLENQIPEDLPLVEVDPLQLARVYQNLLANALKHNPPGLKIVLDAQPEGDWIRCTVADDGVGIEPEQCERLFDPYFRGKSKPKSVGLGLGLYLCQQIIEAHGGQIGVRSQLKQGTLFWFTLPVNSKQISG</sequence>
<comment type="catalytic activity">
    <reaction evidence="1">
        <text>ATP + protein L-histidine = ADP + protein N-phospho-L-histidine.</text>
        <dbReference type="EC" id="2.7.13.3"/>
    </reaction>
</comment>
<evidence type="ECO:0000256" key="8">
    <source>
        <dbReference type="ARBA" id="ARBA00022777"/>
    </source>
</evidence>
<dbReference type="InterPro" id="IPR036890">
    <property type="entry name" value="HATPase_C_sf"/>
</dbReference>
<keyword evidence="4" id="KW-1003">Cell membrane</keyword>
<dbReference type="PANTHER" id="PTHR43547:SF2">
    <property type="entry name" value="HYBRID SIGNAL TRANSDUCTION HISTIDINE KINASE C"/>
    <property type="match status" value="1"/>
</dbReference>
<dbReference type="SUPFAM" id="SSF55874">
    <property type="entry name" value="ATPase domain of HSP90 chaperone/DNA topoisomerase II/histidine kinase"/>
    <property type="match status" value="1"/>
</dbReference>
<keyword evidence="9 13" id="KW-1133">Transmembrane helix</keyword>
<keyword evidence="7 13" id="KW-0812">Transmembrane</keyword>
<dbReference type="GO" id="GO:0000155">
    <property type="term" value="F:phosphorelay sensor kinase activity"/>
    <property type="evidence" value="ECO:0007669"/>
    <property type="project" value="InterPro"/>
</dbReference>
<evidence type="ECO:0000256" key="10">
    <source>
        <dbReference type="ARBA" id="ARBA00023012"/>
    </source>
</evidence>
<dbReference type="InterPro" id="IPR004358">
    <property type="entry name" value="Sig_transdc_His_kin-like_C"/>
</dbReference>
<dbReference type="Gene3D" id="1.10.287.130">
    <property type="match status" value="1"/>
</dbReference>
<dbReference type="EMBL" id="CP053586">
    <property type="protein sequence ID" value="WNZ25617.1"/>
    <property type="molecule type" value="Genomic_DNA"/>
</dbReference>
<keyword evidence="11 13" id="KW-0472">Membrane</keyword>
<keyword evidence="6" id="KW-0808">Transferase</keyword>
<evidence type="ECO:0000256" key="1">
    <source>
        <dbReference type="ARBA" id="ARBA00000085"/>
    </source>
</evidence>
<dbReference type="SMART" id="SM00388">
    <property type="entry name" value="HisKA"/>
    <property type="match status" value="1"/>
</dbReference>
<dbReference type="Pfam" id="PF02743">
    <property type="entry name" value="dCache_1"/>
    <property type="match status" value="1"/>
</dbReference>
<reference evidence="16" key="1">
    <citation type="submission" date="2020-05" db="EMBL/GenBank/DDBJ databases">
        <authorList>
            <person name="Zhu T."/>
            <person name="Keshari N."/>
            <person name="Lu X."/>
        </authorList>
    </citation>
    <scope>NUCLEOTIDE SEQUENCE</scope>
    <source>
        <strain evidence="16">NK1-12</strain>
    </source>
</reference>
<evidence type="ECO:0000256" key="4">
    <source>
        <dbReference type="ARBA" id="ARBA00022475"/>
    </source>
</evidence>
<evidence type="ECO:0000313" key="16">
    <source>
        <dbReference type="EMBL" id="WNZ25617.1"/>
    </source>
</evidence>
<dbReference type="FunFam" id="3.30.565.10:FF:000006">
    <property type="entry name" value="Sensor histidine kinase WalK"/>
    <property type="match status" value="1"/>
</dbReference>
<feature type="domain" description="HAMP" evidence="15">
    <location>
        <begin position="402"/>
        <end position="454"/>
    </location>
</feature>
<dbReference type="GO" id="GO:0005886">
    <property type="term" value="C:plasma membrane"/>
    <property type="evidence" value="ECO:0007669"/>
    <property type="project" value="UniProtKB-SubCell"/>
</dbReference>
<dbReference type="InterPro" id="IPR003594">
    <property type="entry name" value="HATPase_dom"/>
</dbReference>
<feature type="coiled-coil region" evidence="12">
    <location>
        <begin position="449"/>
        <end position="483"/>
    </location>
</feature>
<dbReference type="PANTHER" id="PTHR43547">
    <property type="entry name" value="TWO-COMPONENT HISTIDINE KINASE"/>
    <property type="match status" value="1"/>
</dbReference>
<dbReference type="Gene3D" id="3.30.450.20">
    <property type="entry name" value="PAS domain"/>
    <property type="match status" value="2"/>
</dbReference>
<dbReference type="InterPro" id="IPR003661">
    <property type="entry name" value="HisK_dim/P_dom"/>
</dbReference>
<dbReference type="CDD" id="cd00082">
    <property type="entry name" value="HisKA"/>
    <property type="match status" value="1"/>
</dbReference>
<dbReference type="PROSITE" id="PS50885">
    <property type="entry name" value="HAMP"/>
    <property type="match status" value="1"/>
</dbReference>
<evidence type="ECO:0000256" key="13">
    <source>
        <dbReference type="SAM" id="Phobius"/>
    </source>
</evidence>
<dbReference type="CDD" id="cd06225">
    <property type="entry name" value="HAMP"/>
    <property type="match status" value="1"/>
</dbReference>
<evidence type="ECO:0000259" key="15">
    <source>
        <dbReference type="PROSITE" id="PS50885"/>
    </source>
</evidence>
<feature type="domain" description="Histidine kinase" evidence="14">
    <location>
        <begin position="487"/>
        <end position="703"/>
    </location>
</feature>
<keyword evidence="12" id="KW-0175">Coiled coil</keyword>
<keyword evidence="8" id="KW-0418">Kinase</keyword>
<gene>
    <name evidence="16" type="ORF">HJG54_24115</name>
</gene>
<dbReference type="InterPro" id="IPR033479">
    <property type="entry name" value="dCache_1"/>
</dbReference>
<dbReference type="InterPro" id="IPR029151">
    <property type="entry name" value="Sensor-like_sf"/>
</dbReference>
<evidence type="ECO:0000256" key="9">
    <source>
        <dbReference type="ARBA" id="ARBA00022989"/>
    </source>
</evidence>
<dbReference type="Pfam" id="PF02518">
    <property type="entry name" value="HATPase_c"/>
    <property type="match status" value="1"/>
</dbReference>
<evidence type="ECO:0000256" key="2">
    <source>
        <dbReference type="ARBA" id="ARBA00004651"/>
    </source>
</evidence>
<dbReference type="SUPFAM" id="SSF103190">
    <property type="entry name" value="Sensory domain-like"/>
    <property type="match status" value="1"/>
</dbReference>
<dbReference type="SUPFAM" id="SSF47384">
    <property type="entry name" value="Homodimeric domain of signal transducing histidine kinase"/>
    <property type="match status" value="1"/>
</dbReference>
<accession>A0AA96WWY1</accession>
<dbReference type="Gene3D" id="1.10.8.500">
    <property type="entry name" value="HAMP domain in histidine kinase"/>
    <property type="match status" value="1"/>
</dbReference>
<evidence type="ECO:0000256" key="5">
    <source>
        <dbReference type="ARBA" id="ARBA00022553"/>
    </source>
</evidence>
<dbReference type="SMART" id="SM00387">
    <property type="entry name" value="HATPase_c"/>
    <property type="match status" value="1"/>
</dbReference>
<evidence type="ECO:0000256" key="11">
    <source>
        <dbReference type="ARBA" id="ARBA00023136"/>
    </source>
</evidence>
<dbReference type="SMART" id="SM00304">
    <property type="entry name" value="HAMP"/>
    <property type="match status" value="1"/>
</dbReference>
<dbReference type="InterPro" id="IPR003660">
    <property type="entry name" value="HAMP_dom"/>
</dbReference>
<dbReference type="InterPro" id="IPR036097">
    <property type="entry name" value="HisK_dim/P_sf"/>
</dbReference>
<name>A0AA96WWY1_9CYAN</name>
<protein>
    <recommendedName>
        <fullName evidence="3">histidine kinase</fullName>
        <ecNumber evidence="3">2.7.13.3</ecNumber>
    </recommendedName>
</protein>
<evidence type="ECO:0000256" key="12">
    <source>
        <dbReference type="SAM" id="Coils"/>
    </source>
</evidence>
<dbReference type="Pfam" id="PF00512">
    <property type="entry name" value="HisKA"/>
    <property type="match status" value="1"/>
</dbReference>
<dbReference type="RefSeq" id="WP_316431772.1">
    <property type="nucleotide sequence ID" value="NZ_CP053586.1"/>
</dbReference>